<dbReference type="InterPro" id="IPR050331">
    <property type="entry name" value="Zinc_finger"/>
</dbReference>
<protein>
    <submittedName>
        <fullName evidence="15">Uncharacterized protein</fullName>
    </submittedName>
</protein>
<feature type="binding site" evidence="11">
    <location>
        <position position="52"/>
    </location>
    <ligand>
        <name>Zn(2+)</name>
        <dbReference type="ChEBI" id="CHEBI:29105"/>
    </ligand>
</feature>
<accession>A0ABM5J7X0</accession>
<keyword evidence="2 11" id="KW-0479">Metal-binding</keyword>
<feature type="domain" description="C2H2-type" evidence="13">
    <location>
        <begin position="198"/>
        <end position="225"/>
    </location>
</feature>
<dbReference type="SUPFAM" id="SSF57667">
    <property type="entry name" value="beta-beta-alpha zinc fingers"/>
    <property type="match status" value="6"/>
</dbReference>
<dbReference type="PROSITE" id="PS51915">
    <property type="entry name" value="ZAD"/>
    <property type="match status" value="2"/>
</dbReference>
<organism evidence="15 16">
    <name type="scientific">Drosophila rhopaloa</name>
    <name type="common">Fruit fly</name>
    <dbReference type="NCBI Taxonomy" id="1041015"/>
    <lineage>
        <taxon>Eukaryota</taxon>
        <taxon>Metazoa</taxon>
        <taxon>Ecdysozoa</taxon>
        <taxon>Arthropoda</taxon>
        <taxon>Hexapoda</taxon>
        <taxon>Insecta</taxon>
        <taxon>Pterygota</taxon>
        <taxon>Neoptera</taxon>
        <taxon>Endopterygota</taxon>
        <taxon>Diptera</taxon>
        <taxon>Brachycera</taxon>
        <taxon>Muscomorpha</taxon>
        <taxon>Ephydroidea</taxon>
        <taxon>Drosophilidae</taxon>
        <taxon>Drosophila</taxon>
        <taxon>Sophophora</taxon>
    </lineage>
</organism>
<dbReference type="SMART" id="SM00868">
    <property type="entry name" value="zf-AD"/>
    <property type="match status" value="2"/>
</dbReference>
<feature type="binding site" evidence="11">
    <location>
        <position position="6"/>
    </location>
    <ligand>
        <name>Zn(2+)</name>
        <dbReference type="ChEBI" id="CHEBI:29105"/>
    </ligand>
</feature>
<evidence type="ECO:0000313" key="15">
    <source>
        <dbReference type="EnsemblMetazoa" id="XP_044314907.1"/>
    </source>
</evidence>
<dbReference type="InterPro" id="IPR036236">
    <property type="entry name" value="Znf_C2H2_sf"/>
</dbReference>
<dbReference type="PROSITE" id="PS00028">
    <property type="entry name" value="ZINC_FINGER_C2H2_1"/>
    <property type="match status" value="10"/>
</dbReference>
<keyword evidence="8" id="KW-0804">Transcription</keyword>
<evidence type="ECO:0000256" key="2">
    <source>
        <dbReference type="ARBA" id="ARBA00022723"/>
    </source>
</evidence>
<dbReference type="SUPFAM" id="SSF57716">
    <property type="entry name" value="Glucocorticoid receptor-like (DNA-binding domain)"/>
    <property type="match status" value="2"/>
</dbReference>
<keyword evidence="3" id="KW-0677">Repeat</keyword>
<feature type="domain" description="C2H2-type" evidence="13">
    <location>
        <begin position="254"/>
        <end position="283"/>
    </location>
</feature>
<evidence type="ECO:0000256" key="4">
    <source>
        <dbReference type="ARBA" id="ARBA00022771"/>
    </source>
</evidence>
<dbReference type="Gene3D" id="3.30.160.60">
    <property type="entry name" value="Classic Zinc Finger"/>
    <property type="match status" value="9"/>
</dbReference>
<evidence type="ECO:0000256" key="10">
    <source>
        <dbReference type="PROSITE-ProRule" id="PRU00042"/>
    </source>
</evidence>
<keyword evidence="5 11" id="KW-0862">Zinc</keyword>
<feature type="domain" description="C2H2-type" evidence="13">
    <location>
        <begin position="226"/>
        <end position="253"/>
    </location>
</feature>
<feature type="binding site" evidence="11">
    <location>
        <position position="49"/>
    </location>
    <ligand>
        <name>Zn(2+)</name>
        <dbReference type="ChEBI" id="CHEBI:29105"/>
    </ligand>
</feature>
<proteinExistence type="predicted"/>
<feature type="domain" description="C2H2-type" evidence="13">
    <location>
        <begin position="168"/>
        <end position="197"/>
    </location>
</feature>
<feature type="domain" description="C2H2-type" evidence="13">
    <location>
        <begin position="732"/>
        <end position="759"/>
    </location>
</feature>
<dbReference type="Pfam" id="PF07776">
    <property type="entry name" value="zf-AD"/>
    <property type="match status" value="2"/>
</dbReference>
<evidence type="ECO:0000256" key="12">
    <source>
        <dbReference type="SAM" id="MobiDB-lite"/>
    </source>
</evidence>
<feature type="domain" description="C2H2-type" evidence="13">
    <location>
        <begin position="844"/>
        <end position="868"/>
    </location>
</feature>
<keyword evidence="4 10" id="KW-0863">Zinc-finger</keyword>
<dbReference type="PANTHER" id="PTHR16515">
    <property type="entry name" value="PR DOMAIN ZINC FINGER PROTEIN"/>
    <property type="match status" value="1"/>
</dbReference>
<comment type="subcellular location">
    <subcellularLocation>
        <location evidence="1">Nucleus</location>
    </subcellularLocation>
</comment>
<reference evidence="15" key="2">
    <citation type="submission" date="2025-05" db="UniProtKB">
        <authorList>
            <consortium name="EnsemblMetazoa"/>
        </authorList>
    </citation>
    <scope>IDENTIFICATION</scope>
</reference>
<evidence type="ECO:0000256" key="1">
    <source>
        <dbReference type="ARBA" id="ARBA00004123"/>
    </source>
</evidence>
<sequence length="883" mass="100835">MRIINCRICSGAEAPINVFDPANSHVVRQIHSITGVELVCKKEISSHMCMVCLGDLDAAIKFRQRCIISEKQNLEKIEPTSNDGPKEPTKHEDIDDNQIELALDESILIPEIKELPKTAEKVKTPIISKHPIRDRRTGPYICEDCGKSINNRTNFQEHKLRHTGIKNFHCLFGDCGKSFATRKELTRHNRSHTGEQPYVCMYCPRRFSDTSARQEHHRRHRNERRFQCDICEKSFVSSGCLGKHKMTHGAIRKHYCYVCQKHFQRISQLMTHFASNVHKEKAQQAIEKDSSGEDLQLDCTEGRSWLRLRGCPEPEPRGRPRPRLPIRDFRALGLRQRSVVLVKFIHHIGDIKGLSGFRNAILQSLLHHVLHLDVLLHAIDEVVCRLVDVLDVIRNYVWHLRHQLENQSGISGGVWDTGAPSTTCTLMLPTSSILRTSSRHCASSSSNSGAIASELMSSVKQILHSMYSGMILLILALPYLWHLNRNLSDIKEEFLEHTMEISIKWSMCRTCTAKKGSTLQPLFQSEAHKQLVLYAGIVIEPDDGLPDQICSDCVDRLEQVDRFLSECKRSDEHLRALVRQTMSSAAAFQANKNHDPPASQRKRARKQNISERIMEEKPCIIKTDESPAEPKEIQAKAVQFVPKMKSQSPEETGDFVFVLNVNTNDEKSTSLEDYNIRDLVKDSMEDNDLESSSQDGTLVIDSMEDPSEESQKSEPVVEYDVDLGVACEPDKYRCKICSNTYGHLSQLKVHMTFHRDEKGHECEVCQKTFRAACNLKTHMRTHTGEKPYKCSYCSRRFADCSTHRKHERMHTNERPYACNICGKTFSLSTSRKAHYLLHSSDKPHKCHSCDKAFRLKHQLTAHMKTNAHYLGVTSVIQDSDLME</sequence>
<evidence type="ECO:0000256" key="5">
    <source>
        <dbReference type="ARBA" id="ARBA00022833"/>
    </source>
</evidence>
<dbReference type="Proteomes" id="UP001652680">
    <property type="component" value="Unassembled WGS sequence"/>
</dbReference>
<feature type="binding site" evidence="11">
    <location>
        <position position="553"/>
    </location>
    <ligand>
        <name>Zn(2+)</name>
        <dbReference type="ChEBI" id="CHEBI:29105"/>
    </ligand>
</feature>
<dbReference type="PANTHER" id="PTHR16515:SF49">
    <property type="entry name" value="GASTRULA ZINC FINGER PROTEIN XLCGF49.1-LIKE-RELATED"/>
    <property type="match status" value="1"/>
</dbReference>
<feature type="binding site" evidence="11">
    <location>
        <position position="508"/>
    </location>
    <ligand>
        <name>Zn(2+)</name>
        <dbReference type="ChEBI" id="CHEBI:29105"/>
    </ligand>
</feature>
<feature type="binding site" evidence="11">
    <location>
        <position position="511"/>
    </location>
    <ligand>
        <name>Zn(2+)</name>
        <dbReference type="ChEBI" id="CHEBI:29105"/>
    </ligand>
</feature>
<dbReference type="RefSeq" id="XP_044314907.1">
    <property type="nucleotide sequence ID" value="XM_044458972.1"/>
</dbReference>
<evidence type="ECO:0000256" key="9">
    <source>
        <dbReference type="ARBA" id="ARBA00023242"/>
    </source>
</evidence>
<feature type="binding site" evidence="11">
    <location>
        <position position="9"/>
    </location>
    <ligand>
        <name>Zn(2+)</name>
        <dbReference type="ChEBI" id="CHEBI:29105"/>
    </ligand>
</feature>
<dbReference type="InterPro" id="IPR013087">
    <property type="entry name" value="Znf_C2H2_type"/>
</dbReference>
<evidence type="ECO:0000313" key="16">
    <source>
        <dbReference type="Proteomes" id="UP001652680"/>
    </source>
</evidence>
<keyword evidence="9" id="KW-0539">Nucleus</keyword>
<feature type="domain" description="C2H2-type" evidence="13">
    <location>
        <begin position="816"/>
        <end position="843"/>
    </location>
</feature>
<evidence type="ECO:0000256" key="11">
    <source>
        <dbReference type="PROSITE-ProRule" id="PRU01263"/>
    </source>
</evidence>
<feature type="domain" description="C2H2-type" evidence="13">
    <location>
        <begin position="760"/>
        <end position="787"/>
    </location>
</feature>
<evidence type="ECO:0000256" key="8">
    <source>
        <dbReference type="ARBA" id="ARBA00023163"/>
    </source>
</evidence>
<dbReference type="Gene3D" id="3.40.1800.20">
    <property type="match status" value="1"/>
</dbReference>
<keyword evidence="7" id="KW-0238">DNA-binding</keyword>
<feature type="domain" description="ZAD" evidence="14">
    <location>
        <begin position="4"/>
        <end position="76"/>
    </location>
</feature>
<evidence type="ECO:0000256" key="3">
    <source>
        <dbReference type="ARBA" id="ARBA00022737"/>
    </source>
</evidence>
<dbReference type="PROSITE" id="PS50157">
    <property type="entry name" value="ZINC_FINGER_C2H2_2"/>
    <property type="match status" value="10"/>
</dbReference>
<feature type="domain" description="C2H2-type" evidence="13">
    <location>
        <begin position="140"/>
        <end position="167"/>
    </location>
</feature>
<feature type="region of interest" description="Disordered" evidence="12">
    <location>
        <begin position="588"/>
        <end position="610"/>
    </location>
</feature>
<keyword evidence="6" id="KW-0805">Transcription regulation</keyword>
<evidence type="ECO:0000256" key="7">
    <source>
        <dbReference type="ARBA" id="ARBA00023125"/>
    </source>
</evidence>
<dbReference type="SMART" id="SM00355">
    <property type="entry name" value="ZnF_C2H2"/>
    <property type="match status" value="10"/>
</dbReference>
<evidence type="ECO:0000259" key="13">
    <source>
        <dbReference type="PROSITE" id="PS50157"/>
    </source>
</evidence>
<name>A0ABM5J7X0_DRORH</name>
<evidence type="ECO:0000259" key="14">
    <source>
        <dbReference type="PROSITE" id="PS51915"/>
    </source>
</evidence>
<feature type="domain" description="C2H2-type" evidence="13">
    <location>
        <begin position="788"/>
        <end position="815"/>
    </location>
</feature>
<dbReference type="GeneID" id="108045501"/>
<reference evidence="16" key="1">
    <citation type="journal article" date="2021" name="Elife">
        <title>Highly contiguous assemblies of 101 drosophilid genomes.</title>
        <authorList>
            <person name="Kim B.Y."/>
            <person name="Wang J.R."/>
            <person name="Miller D.E."/>
            <person name="Barmina O."/>
            <person name="Delaney E."/>
            <person name="Thompson A."/>
            <person name="Comeault A.A."/>
            <person name="Peede D."/>
            <person name="D'Agostino E.R."/>
            <person name="Pelaez J."/>
            <person name="Aguilar J.M."/>
            <person name="Haji D."/>
            <person name="Matsunaga T."/>
            <person name="Armstrong E.E."/>
            <person name="Zych M."/>
            <person name="Ogawa Y."/>
            <person name="Stamenkovic-Radak M."/>
            <person name="Jelic M."/>
            <person name="Veselinovic M.S."/>
            <person name="Tanaskovic M."/>
            <person name="Eric P."/>
            <person name="Gao J.J."/>
            <person name="Katoh T.K."/>
            <person name="Toda M.J."/>
            <person name="Watabe H."/>
            <person name="Watada M."/>
            <person name="Davis J.S."/>
            <person name="Moyle L.C."/>
            <person name="Manoli G."/>
            <person name="Bertolini E."/>
            <person name="Kostal V."/>
            <person name="Hawley R.S."/>
            <person name="Takahashi A."/>
            <person name="Jones C.D."/>
            <person name="Price D.K."/>
            <person name="Whiteman N."/>
            <person name="Kopp A."/>
            <person name="Matute D.R."/>
            <person name="Petrov D.A."/>
        </authorList>
    </citation>
    <scope>NUCLEOTIDE SEQUENCE [LARGE SCALE GENOMIC DNA]</scope>
</reference>
<keyword evidence="16" id="KW-1185">Reference proteome</keyword>
<dbReference type="InterPro" id="IPR012934">
    <property type="entry name" value="Znf_AD"/>
</dbReference>
<feature type="domain" description="ZAD" evidence="14">
    <location>
        <begin position="506"/>
        <end position="577"/>
    </location>
</feature>
<dbReference type="Pfam" id="PF00096">
    <property type="entry name" value="zf-C2H2"/>
    <property type="match status" value="6"/>
</dbReference>
<feature type="binding site" evidence="11">
    <location>
        <position position="550"/>
    </location>
    <ligand>
        <name>Zn(2+)</name>
        <dbReference type="ChEBI" id="CHEBI:29105"/>
    </ligand>
</feature>
<dbReference type="EnsemblMetazoa" id="XM_044458972.1">
    <property type="protein sequence ID" value="XP_044314907.1"/>
    <property type="gene ID" value="LOC108045501"/>
</dbReference>
<evidence type="ECO:0000256" key="6">
    <source>
        <dbReference type="ARBA" id="ARBA00023015"/>
    </source>
</evidence>